<feature type="region of interest" description="Disordered" evidence="1">
    <location>
        <begin position="1"/>
        <end position="165"/>
    </location>
</feature>
<protein>
    <submittedName>
        <fullName evidence="2">Uncharacterized protein</fullName>
    </submittedName>
</protein>
<dbReference type="AlphaFoldDB" id="A0A6J4TYJ5"/>
<accession>A0A6J4TYJ5</accession>
<gene>
    <name evidence="2" type="ORF">AVDCRST_MAG73-1318</name>
</gene>
<proteinExistence type="predicted"/>
<name>A0A6J4TYJ5_9BACT</name>
<dbReference type="EMBL" id="CADCWE010000083">
    <property type="protein sequence ID" value="CAA9535160.1"/>
    <property type="molecule type" value="Genomic_DNA"/>
</dbReference>
<organism evidence="2">
    <name type="scientific">uncultured Thermomicrobiales bacterium</name>
    <dbReference type="NCBI Taxonomy" id="1645740"/>
    <lineage>
        <taxon>Bacteria</taxon>
        <taxon>Pseudomonadati</taxon>
        <taxon>Thermomicrobiota</taxon>
        <taxon>Thermomicrobia</taxon>
        <taxon>Thermomicrobiales</taxon>
        <taxon>environmental samples</taxon>
    </lineage>
</organism>
<feature type="compositionally biased region" description="Low complexity" evidence="1">
    <location>
        <begin position="135"/>
        <end position="146"/>
    </location>
</feature>
<feature type="compositionally biased region" description="Low complexity" evidence="1">
    <location>
        <begin position="34"/>
        <end position="50"/>
    </location>
</feature>
<reference evidence="2" key="1">
    <citation type="submission" date="2020-02" db="EMBL/GenBank/DDBJ databases">
        <authorList>
            <person name="Meier V. D."/>
        </authorList>
    </citation>
    <scope>NUCLEOTIDE SEQUENCE</scope>
    <source>
        <strain evidence="2">AVDCRST_MAG73</strain>
    </source>
</reference>
<evidence type="ECO:0000313" key="2">
    <source>
        <dbReference type="EMBL" id="CAA9535160.1"/>
    </source>
</evidence>
<sequence length="294" mass="29504">MRHGSEEPSVAAEADAIEPRAGREEPVADDDRPLWSTSPSGSSWSGAWPGVEGRPEANTPETATPVPATGDWPVPDVEPRRDAPASDDDSNTNSALVAGDEGTAVDATLTAAEPSAESLWDVLPAEDMPPHEDIPAAAPSSAGGAIEPAEPDAGTGPDGPSAPAVDAALSAPETVDAVPAAPVMALLVEIRDLVAGLVGAGSAAGVDLGAVAVELASARAAGAESADRFADLRQVLSAAQDRPRDLGTAVALVDRLETIQALVRAHDRATAAIDRALATLLGDPDATDDADPAG</sequence>
<evidence type="ECO:0000256" key="1">
    <source>
        <dbReference type="SAM" id="MobiDB-lite"/>
    </source>
</evidence>
<feature type="compositionally biased region" description="Basic and acidic residues" evidence="1">
    <location>
        <begin position="17"/>
        <end position="33"/>
    </location>
</feature>